<sequence>MNDDDDGLIAFPDVELRARLLQFRQQHQDLDAAVAALEEQPQPNQLQIARLKKQKLVLKDQISKLEAQLKPDIIA</sequence>
<accession>A0A2D2ATX7</accession>
<gene>
    <name evidence="2" type="ORF">CSW64_03025</name>
</gene>
<dbReference type="Gene3D" id="6.10.280.50">
    <property type="match status" value="1"/>
</dbReference>
<dbReference type="KEGG" id="cmb:CSW64_03025"/>
<feature type="coiled-coil region" evidence="1">
    <location>
        <begin position="20"/>
        <end position="68"/>
    </location>
</feature>
<organism evidence="2 3">
    <name type="scientific">Caulobacter mirabilis</name>
    <dbReference type="NCBI Taxonomy" id="69666"/>
    <lineage>
        <taxon>Bacteria</taxon>
        <taxon>Pseudomonadati</taxon>
        <taxon>Pseudomonadota</taxon>
        <taxon>Alphaproteobacteria</taxon>
        <taxon>Caulobacterales</taxon>
        <taxon>Caulobacteraceae</taxon>
        <taxon>Caulobacter</taxon>
    </lineage>
</organism>
<evidence type="ECO:0000256" key="1">
    <source>
        <dbReference type="SAM" id="Coils"/>
    </source>
</evidence>
<reference evidence="2 3" key="1">
    <citation type="submission" date="2017-10" db="EMBL/GenBank/DDBJ databases">
        <title>Genome sequence of Caulobacter mirabilis FWC38.</title>
        <authorList>
            <person name="Fiebig A."/>
            <person name="Crosson S."/>
        </authorList>
    </citation>
    <scope>NUCLEOTIDE SEQUENCE [LARGE SCALE GENOMIC DNA]</scope>
    <source>
        <strain evidence="2 3">FWC 38</strain>
    </source>
</reference>
<name>A0A2D2ATX7_9CAUL</name>
<dbReference type="InterPro" id="IPR007420">
    <property type="entry name" value="DUF465"/>
</dbReference>
<dbReference type="EMBL" id="CP024201">
    <property type="protein sequence ID" value="ATQ41460.1"/>
    <property type="molecule type" value="Genomic_DNA"/>
</dbReference>
<dbReference type="RefSeq" id="WP_099620716.1">
    <property type="nucleotide sequence ID" value="NZ_CP024201.1"/>
</dbReference>
<dbReference type="Pfam" id="PF04325">
    <property type="entry name" value="DUF465"/>
    <property type="match status" value="1"/>
</dbReference>
<evidence type="ECO:0000313" key="2">
    <source>
        <dbReference type="EMBL" id="ATQ41460.1"/>
    </source>
</evidence>
<dbReference type="Proteomes" id="UP000228945">
    <property type="component" value="Chromosome"/>
</dbReference>
<keyword evidence="3" id="KW-1185">Reference proteome</keyword>
<proteinExistence type="predicted"/>
<dbReference type="AlphaFoldDB" id="A0A2D2ATX7"/>
<keyword evidence="1" id="KW-0175">Coiled coil</keyword>
<evidence type="ECO:0008006" key="4">
    <source>
        <dbReference type="Google" id="ProtNLM"/>
    </source>
</evidence>
<protein>
    <recommendedName>
        <fullName evidence="4">DUF465 domain-containing protein</fullName>
    </recommendedName>
</protein>
<evidence type="ECO:0000313" key="3">
    <source>
        <dbReference type="Proteomes" id="UP000228945"/>
    </source>
</evidence>
<dbReference type="InterPro" id="IPR038444">
    <property type="entry name" value="DUF465_sf"/>
</dbReference>
<dbReference type="OrthoDB" id="7869924at2"/>